<dbReference type="CDD" id="cd00739">
    <property type="entry name" value="DHPS"/>
    <property type="match status" value="1"/>
</dbReference>
<dbReference type="PROSITE" id="PS00792">
    <property type="entry name" value="DHPS_1"/>
    <property type="match status" value="1"/>
</dbReference>
<evidence type="ECO:0000313" key="11">
    <source>
        <dbReference type="EMBL" id="MCQ8896796.1"/>
    </source>
</evidence>
<evidence type="ECO:0000256" key="4">
    <source>
        <dbReference type="ARBA" id="ARBA00012458"/>
    </source>
</evidence>
<comment type="pathway">
    <text evidence="3 9">Cofactor biosynthesis; tetrahydrofolate biosynthesis; 7,8-dihydrofolate from 2-amino-4-hydroxy-6-hydroxymethyl-7,8-dihydropteridine diphosphate and 4-aminobenzoate: step 1/2.</text>
</comment>
<dbReference type="Gene3D" id="3.20.20.20">
    <property type="entry name" value="Dihydropteroate synthase-like"/>
    <property type="match status" value="1"/>
</dbReference>
<comment type="cofactor">
    <cofactor evidence="2 9">
        <name>Mg(2+)</name>
        <dbReference type="ChEBI" id="CHEBI:18420"/>
    </cofactor>
</comment>
<dbReference type="EMBL" id="JANIGO010000003">
    <property type="protein sequence ID" value="MCQ8896796.1"/>
    <property type="molecule type" value="Genomic_DNA"/>
</dbReference>
<keyword evidence="5 9" id="KW-0808">Transferase</keyword>
<dbReference type="GO" id="GO:0004156">
    <property type="term" value="F:dihydropteroate synthase activity"/>
    <property type="evidence" value="ECO:0007669"/>
    <property type="project" value="UniProtKB-EC"/>
</dbReference>
<proteinExistence type="inferred from homology"/>
<dbReference type="InterPro" id="IPR000489">
    <property type="entry name" value="Pterin-binding_dom"/>
</dbReference>
<organism evidence="11 12">
    <name type="scientific">Limnobacter humi</name>
    <dbReference type="NCBI Taxonomy" id="1778671"/>
    <lineage>
        <taxon>Bacteria</taxon>
        <taxon>Pseudomonadati</taxon>
        <taxon>Pseudomonadota</taxon>
        <taxon>Betaproteobacteria</taxon>
        <taxon>Burkholderiales</taxon>
        <taxon>Burkholderiaceae</taxon>
        <taxon>Limnobacter</taxon>
    </lineage>
</organism>
<evidence type="ECO:0000256" key="9">
    <source>
        <dbReference type="RuleBase" id="RU361205"/>
    </source>
</evidence>
<sequence length="279" mass="29413">MPKTWSAGRFKLTPSPHSPLIMGIVNVTPDSFSDGGQHNTASAAIAHAETLLKEGADILDLGGESTRPGSQGVSVEEEWARLAPVLKALVPWNVPLSVDTLKPEIMRRAVEVGVDILNDVNGFRAPGAEETLAASTVGGVVMHMLGEPRTMQASPQYADVVREVTAFLQDRLTNLEQQGVGLHRLMVDPGFGFGKTLAHNVSLMQATAAFSALGAGVLIGVSRKRMIGELTGIENPPQRIHGSIAAALFAAREGAAVVRVHDVKATRDALQVQAVLLGG</sequence>
<evidence type="ECO:0000256" key="6">
    <source>
        <dbReference type="ARBA" id="ARBA00022723"/>
    </source>
</evidence>
<dbReference type="InterPro" id="IPR011005">
    <property type="entry name" value="Dihydropteroate_synth-like_sf"/>
</dbReference>
<dbReference type="EC" id="2.5.1.15" evidence="4 9"/>
<dbReference type="Pfam" id="PF00809">
    <property type="entry name" value="Pterin_bind"/>
    <property type="match status" value="1"/>
</dbReference>
<keyword evidence="6 9" id="KW-0479">Metal-binding</keyword>
<evidence type="ECO:0000313" key="12">
    <source>
        <dbReference type="Proteomes" id="UP001204142"/>
    </source>
</evidence>
<dbReference type="PROSITE" id="PS00793">
    <property type="entry name" value="DHPS_2"/>
    <property type="match status" value="1"/>
</dbReference>
<dbReference type="RefSeq" id="WP_256764589.1">
    <property type="nucleotide sequence ID" value="NZ_JANIGO010000003.1"/>
</dbReference>
<evidence type="ECO:0000256" key="1">
    <source>
        <dbReference type="ARBA" id="ARBA00000012"/>
    </source>
</evidence>
<evidence type="ECO:0000259" key="10">
    <source>
        <dbReference type="PROSITE" id="PS50972"/>
    </source>
</evidence>
<dbReference type="NCBIfam" id="TIGR01496">
    <property type="entry name" value="DHPS"/>
    <property type="match status" value="1"/>
</dbReference>
<feature type="domain" description="Pterin-binding" evidence="10">
    <location>
        <begin position="19"/>
        <end position="271"/>
    </location>
</feature>
<dbReference type="InterPro" id="IPR045031">
    <property type="entry name" value="DHP_synth-like"/>
</dbReference>
<reference evidence="11 12" key="1">
    <citation type="submission" date="2022-07" db="EMBL/GenBank/DDBJ databases">
        <authorList>
            <person name="Xamxidin M."/>
            <person name="Wu M."/>
        </authorList>
    </citation>
    <scope>NUCLEOTIDE SEQUENCE [LARGE SCALE GENOMIC DNA]</scope>
    <source>
        <strain evidence="11 12">NBRC 111650</strain>
    </source>
</reference>
<dbReference type="SUPFAM" id="SSF51717">
    <property type="entry name" value="Dihydropteroate synthetase-like"/>
    <property type="match status" value="1"/>
</dbReference>
<gene>
    <name evidence="11" type="primary">folP</name>
    <name evidence="11" type="ORF">NQT62_10180</name>
</gene>
<keyword evidence="7 9" id="KW-0460">Magnesium</keyword>
<comment type="similarity">
    <text evidence="9">Belongs to the DHPS family.</text>
</comment>
<keyword evidence="12" id="KW-1185">Reference proteome</keyword>
<dbReference type="PROSITE" id="PS50972">
    <property type="entry name" value="PTERIN_BINDING"/>
    <property type="match status" value="1"/>
</dbReference>
<evidence type="ECO:0000256" key="8">
    <source>
        <dbReference type="ARBA" id="ARBA00022909"/>
    </source>
</evidence>
<evidence type="ECO:0000256" key="2">
    <source>
        <dbReference type="ARBA" id="ARBA00001946"/>
    </source>
</evidence>
<dbReference type="PANTHER" id="PTHR20941">
    <property type="entry name" value="FOLATE SYNTHESIS PROTEINS"/>
    <property type="match status" value="1"/>
</dbReference>
<comment type="catalytic activity">
    <reaction evidence="1">
        <text>(7,8-dihydropterin-6-yl)methyl diphosphate + 4-aminobenzoate = 7,8-dihydropteroate + diphosphate</text>
        <dbReference type="Rhea" id="RHEA:19949"/>
        <dbReference type="ChEBI" id="CHEBI:17836"/>
        <dbReference type="ChEBI" id="CHEBI:17839"/>
        <dbReference type="ChEBI" id="CHEBI:33019"/>
        <dbReference type="ChEBI" id="CHEBI:72950"/>
        <dbReference type="EC" id="2.5.1.15"/>
    </reaction>
</comment>
<dbReference type="InterPro" id="IPR006390">
    <property type="entry name" value="DHP_synth_dom"/>
</dbReference>
<name>A0ABT1WIC7_9BURK</name>
<evidence type="ECO:0000256" key="7">
    <source>
        <dbReference type="ARBA" id="ARBA00022842"/>
    </source>
</evidence>
<keyword evidence="8 9" id="KW-0289">Folate biosynthesis</keyword>
<dbReference type="PANTHER" id="PTHR20941:SF1">
    <property type="entry name" value="FOLIC ACID SYNTHESIS PROTEIN FOL1"/>
    <property type="match status" value="1"/>
</dbReference>
<evidence type="ECO:0000256" key="3">
    <source>
        <dbReference type="ARBA" id="ARBA00004763"/>
    </source>
</evidence>
<accession>A0ABT1WIC7</accession>
<protein>
    <recommendedName>
        <fullName evidence="4 9">Dihydropteroate synthase</fullName>
        <shortName evidence="9">DHPS</shortName>
        <ecNumber evidence="4 9">2.5.1.15</ecNumber>
    </recommendedName>
    <alternativeName>
        <fullName evidence="9">Dihydropteroate pyrophosphorylase</fullName>
    </alternativeName>
</protein>
<comment type="function">
    <text evidence="9">Catalyzes the condensation of para-aminobenzoate (pABA) with 6-hydroxymethyl-7,8-dihydropterin diphosphate (DHPt-PP) to form 7,8-dihydropteroate (H2Pte), the immediate precursor of folate derivatives.</text>
</comment>
<dbReference type="Proteomes" id="UP001204142">
    <property type="component" value="Unassembled WGS sequence"/>
</dbReference>
<evidence type="ECO:0000256" key="5">
    <source>
        <dbReference type="ARBA" id="ARBA00022679"/>
    </source>
</evidence>
<comment type="caution">
    <text evidence="11">The sequence shown here is derived from an EMBL/GenBank/DDBJ whole genome shotgun (WGS) entry which is preliminary data.</text>
</comment>